<keyword evidence="2" id="KW-0472">Membrane</keyword>
<dbReference type="InterPro" id="IPR010131">
    <property type="entry name" value="MdtP/NodT-like"/>
</dbReference>
<keyword evidence="2" id="KW-0812">Transmembrane</keyword>
<proteinExistence type="inferred from homology"/>
<evidence type="ECO:0000256" key="1">
    <source>
        <dbReference type="ARBA" id="ARBA00007613"/>
    </source>
</evidence>
<evidence type="ECO:0000313" key="4">
    <source>
        <dbReference type="Proteomes" id="UP000248259"/>
    </source>
</evidence>
<keyword evidence="4" id="KW-1185">Reference proteome</keyword>
<dbReference type="Gene3D" id="1.20.1600.10">
    <property type="entry name" value="Outer membrane efflux proteins (OEP)"/>
    <property type="match status" value="1"/>
</dbReference>
<dbReference type="EMBL" id="QKOE01000002">
    <property type="protein sequence ID" value="PZA17973.1"/>
    <property type="molecule type" value="Genomic_DNA"/>
</dbReference>
<dbReference type="Proteomes" id="UP000248259">
    <property type="component" value="Unassembled WGS sequence"/>
</dbReference>
<dbReference type="PANTHER" id="PTHR30203:SF32">
    <property type="entry name" value="CATION EFFLUX SYSTEM PROTEIN CUSC"/>
    <property type="match status" value="1"/>
</dbReference>
<keyword evidence="2" id="KW-1134">Transmembrane beta strand</keyword>
<comment type="subcellular location">
    <subcellularLocation>
        <location evidence="2">Cell membrane</location>
        <topology evidence="2">Lipid-anchor</topology>
    </subcellularLocation>
</comment>
<dbReference type="Gene3D" id="2.20.200.10">
    <property type="entry name" value="Outer membrane efflux proteins (OEP)"/>
    <property type="match status" value="1"/>
</dbReference>
<accession>A0A323V1K8</accession>
<dbReference type="Pfam" id="PF02321">
    <property type="entry name" value="OEP"/>
    <property type="match status" value="2"/>
</dbReference>
<keyword evidence="2" id="KW-0449">Lipoprotein</keyword>
<evidence type="ECO:0000313" key="3">
    <source>
        <dbReference type="EMBL" id="PZA17973.1"/>
    </source>
</evidence>
<dbReference type="AlphaFoldDB" id="A0A323V1K8"/>
<dbReference type="PANTHER" id="PTHR30203">
    <property type="entry name" value="OUTER MEMBRANE CATION EFFLUX PROTEIN"/>
    <property type="match status" value="1"/>
</dbReference>
<evidence type="ECO:0000256" key="2">
    <source>
        <dbReference type="RuleBase" id="RU362097"/>
    </source>
</evidence>
<keyword evidence="2" id="KW-0564">Palmitate</keyword>
<dbReference type="GO" id="GO:0015562">
    <property type="term" value="F:efflux transmembrane transporter activity"/>
    <property type="evidence" value="ECO:0007669"/>
    <property type="project" value="InterPro"/>
</dbReference>
<dbReference type="PROSITE" id="PS51257">
    <property type="entry name" value="PROKAR_LIPOPROTEIN"/>
    <property type="match status" value="1"/>
</dbReference>
<dbReference type="SUPFAM" id="SSF56954">
    <property type="entry name" value="Outer membrane efflux proteins (OEP)"/>
    <property type="match status" value="1"/>
</dbReference>
<comment type="caution">
    <text evidence="3">The sequence shown here is derived from an EMBL/GenBank/DDBJ whole genome shotgun (WGS) entry which is preliminary data.</text>
</comment>
<dbReference type="GO" id="GO:0005886">
    <property type="term" value="C:plasma membrane"/>
    <property type="evidence" value="ECO:0007669"/>
    <property type="project" value="UniProtKB-SubCell"/>
</dbReference>
<dbReference type="OrthoDB" id="9770517at2"/>
<dbReference type="RefSeq" id="WP_110523317.1">
    <property type="nucleotide sequence ID" value="NZ_QKOE01000002.1"/>
</dbReference>
<gene>
    <name evidence="3" type="ORF">DNK49_05330</name>
</gene>
<evidence type="ECO:0008006" key="5">
    <source>
        <dbReference type="Google" id="ProtNLM"/>
    </source>
</evidence>
<protein>
    <recommendedName>
        <fullName evidence="5">RND transporter</fullName>
    </recommendedName>
</protein>
<reference evidence="3 4" key="1">
    <citation type="submission" date="2018-06" db="EMBL/GenBank/DDBJ databases">
        <title>Azoarcus communis strain SWub3 genome.</title>
        <authorList>
            <person name="Zorraquino Salvo V."/>
            <person name="Toubiana D."/>
            <person name="Blumwald E."/>
        </authorList>
    </citation>
    <scope>NUCLEOTIDE SEQUENCE [LARGE SCALE GENOMIC DNA]</scope>
    <source>
        <strain evidence="3 4">SWub3</strain>
    </source>
</reference>
<sequence>MMRHRFLLIGLVSALAGCTTTPPPAPVTDLPPQYAATTEGAATPLADPALPALHAMFPDPRLQASLAAALAHNRNLRLALARVAEAAALYDIQTAAARPGVELGASGTRSRTPADLTVSGRTTVAGQYRAGVNLLAYEIDFWGRVRSLNEAALAQYLATDEARRAFETTLIAQVANTYLLARELDERIALAQQTLASREESFRIMRRRVEVGVNSELEQRQVETLLLATRSELAALQRQAAQADTLLTQLTGHAPLAAPPPRPLTGQGLDAEIAPGLPAALLTRRPDIRAAEQRLAAAQANVHAARAAFFPNIVLTASGGTASAGLDGLFQAGSGSWSFTPSLRMPLFDGGRTRANLNLAEARQIAAVADYEATVQTAFREVADALASRHWLSRQLAEQDALLRAESERARLASLRYERGASSYLDVLDAQRAQFAAEQARVQLLRAGMSATVELYKALGGGPQPDSEEMQ</sequence>
<name>A0A323V1K8_9RHOO</name>
<dbReference type="InterPro" id="IPR003423">
    <property type="entry name" value="OMP_efflux"/>
</dbReference>
<dbReference type="NCBIfam" id="TIGR01845">
    <property type="entry name" value="outer_NodT"/>
    <property type="match status" value="1"/>
</dbReference>
<comment type="similarity">
    <text evidence="1 2">Belongs to the outer membrane factor (OMF) (TC 1.B.17) family.</text>
</comment>
<organism evidence="3 4">
    <name type="scientific">Parazoarcus communis SWub3 = DSM 12120</name>
    <dbReference type="NCBI Taxonomy" id="1121029"/>
    <lineage>
        <taxon>Bacteria</taxon>
        <taxon>Pseudomonadati</taxon>
        <taxon>Pseudomonadota</taxon>
        <taxon>Betaproteobacteria</taxon>
        <taxon>Rhodocyclales</taxon>
        <taxon>Zoogloeaceae</taxon>
        <taxon>Parazoarcus</taxon>
    </lineage>
</organism>